<evidence type="ECO:0000313" key="1">
    <source>
        <dbReference type="EMBL" id="MBD8503317.1"/>
    </source>
</evidence>
<sequence>MDTDAVPSKDPLIQALEQSDNWRRQERAERIRWVSQHQVEFNGMISGSVELISLLNEARECFVEGHYIASMVLATAVIEHLLSEELVSAGKAKYGIPFDKAIQVAKDEGLFPAEMLAHADTLRVIRNPFAHRKPDGHPHTLGNRYLSQKRHPNLVVQKDAQTALIAMYGFFRHALKIGA</sequence>
<gene>
    <name evidence="1" type="ORF">IFO67_10530</name>
</gene>
<protein>
    <recommendedName>
        <fullName evidence="3">DUF4145 domain-containing protein</fullName>
    </recommendedName>
</protein>
<keyword evidence="2" id="KW-1185">Reference proteome</keyword>
<evidence type="ECO:0008006" key="3">
    <source>
        <dbReference type="Google" id="ProtNLM"/>
    </source>
</evidence>
<dbReference type="EMBL" id="JACYTO010000002">
    <property type="protein sequence ID" value="MBD8503317.1"/>
    <property type="molecule type" value="Genomic_DNA"/>
</dbReference>
<evidence type="ECO:0000313" key="2">
    <source>
        <dbReference type="Proteomes" id="UP000603602"/>
    </source>
</evidence>
<dbReference type="RefSeq" id="WP_187718163.1">
    <property type="nucleotide sequence ID" value="NZ_JACTAH010000002.1"/>
</dbReference>
<comment type="caution">
    <text evidence="1">The sequence shown here is derived from an EMBL/GenBank/DDBJ whole genome shotgun (WGS) entry which is preliminary data.</text>
</comment>
<reference evidence="2" key="1">
    <citation type="submission" date="2023-07" db="EMBL/GenBank/DDBJ databases">
        <title>Thauera sp. CAU 1555 isolated from sand of Yaerae Beach.</title>
        <authorList>
            <person name="Kim W."/>
        </authorList>
    </citation>
    <scope>NUCLEOTIDE SEQUENCE [LARGE SCALE GENOMIC DNA]</scope>
    <source>
        <strain evidence="2">CAU 1555</strain>
    </source>
</reference>
<dbReference type="Proteomes" id="UP000603602">
    <property type="component" value="Unassembled WGS sequence"/>
</dbReference>
<name>A0ABR9BCY9_9RHOO</name>
<accession>A0ABR9BCY9</accession>
<organism evidence="1 2">
    <name type="scientific">Thauera sedimentorum</name>
    <dbReference type="NCBI Taxonomy" id="2767595"/>
    <lineage>
        <taxon>Bacteria</taxon>
        <taxon>Pseudomonadati</taxon>
        <taxon>Pseudomonadota</taxon>
        <taxon>Betaproteobacteria</taxon>
        <taxon>Rhodocyclales</taxon>
        <taxon>Zoogloeaceae</taxon>
        <taxon>Thauera</taxon>
    </lineage>
</organism>
<proteinExistence type="predicted"/>